<evidence type="ECO:0000313" key="1">
    <source>
        <dbReference type="EMBL" id="SVB48449.1"/>
    </source>
</evidence>
<proteinExistence type="predicted"/>
<reference evidence="1" key="1">
    <citation type="submission" date="2018-05" db="EMBL/GenBank/DDBJ databases">
        <authorList>
            <person name="Lanie J.A."/>
            <person name="Ng W.-L."/>
            <person name="Kazmierczak K.M."/>
            <person name="Andrzejewski T.M."/>
            <person name="Davidsen T.M."/>
            <person name="Wayne K.J."/>
            <person name="Tettelin H."/>
            <person name="Glass J.I."/>
            <person name="Rusch D."/>
            <person name="Podicherti R."/>
            <person name="Tsui H.-C.T."/>
            <person name="Winkler M.E."/>
        </authorList>
    </citation>
    <scope>NUCLEOTIDE SEQUENCE</scope>
</reference>
<sequence length="33" mass="3646">MPTAEDAKRRMEAALEAIRREFATVRTGKATPA</sequence>
<accession>A0A382EDI0</accession>
<feature type="non-terminal residue" evidence="1">
    <location>
        <position position="33"/>
    </location>
</feature>
<gene>
    <name evidence="1" type="ORF">METZ01_LOCUS201303</name>
</gene>
<name>A0A382EDI0_9ZZZZ</name>
<dbReference type="Gene3D" id="1.10.132.20">
    <property type="entry name" value="Ribosome-recycling factor"/>
    <property type="match status" value="1"/>
</dbReference>
<organism evidence="1">
    <name type="scientific">marine metagenome</name>
    <dbReference type="NCBI Taxonomy" id="408172"/>
    <lineage>
        <taxon>unclassified sequences</taxon>
        <taxon>metagenomes</taxon>
        <taxon>ecological metagenomes</taxon>
    </lineage>
</organism>
<dbReference type="InterPro" id="IPR036191">
    <property type="entry name" value="RRF_sf"/>
</dbReference>
<dbReference type="EMBL" id="UINC01043841">
    <property type="protein sequence ID" value="SVB48449.1"/>
    <property type="molecule type" value="Genomic_DNA"/>
</dbReference>
<evidence type="ECO:0008006" key="2">
    <source>
        <dbReference type="Google" id="ProtNLM"/>
    </source>
</evidence>
<protein>
    <recommendedName>
        <fullName evidence="2">Ribosome recycling factor domain-containing protein</fullName>
    </recommendedName>
</protein>
<dbReference type="AlphaFoldDB" id="A0A382EDI0"/>